<sequence>MIDCSLPPIKQKMRRVPHSKREDGKTHTNADALSRWPLNDTEQDKESGEEVEKVINFISNVKEEPEVHSCPIAVTSEEQEKDTCIKWLKELVMENGDVKPILPNDELDTNLKRILYTHYHQLKVIDGRLYWFKEDDKGDTTPLLILPVQMVGHIIKFIHSSILNGHLGVRKTLDKIKN</sequence>
<evidence type="ECO:0000313" key="3">
    <source>
        <dbReference type="Proteomes" id="UP000276133"/>
    </source>
</evidence>
<dbReference type="AlphaFoldDB" id="A0A3M7SEQ1"/>
<proteinExistence type="predicted"/>
<gene>
    <name evidence="2" type="ORF">BpHYR1_048110</name>
</gene>
<dbReference type="Proteomes" id="UP000276133">
    <property type="component" value="Unassembled WGS sequence"/>
</dbReference>
<feature type="compositionally biased region" description="Basic and acidic residues" evidence="1">
    <location>
        <begin position="19"/>
        <end position="28"/>
    </location>
</feature>
<keyword evidence="3" id="KW-1185">Reference proteome</keyword>
<feature type="region of interest" description="Disordered" evidence="1">
    <location>
        <begin position="1"/>
        <end position="48"/>
    </location>
</feature>
<organism evidence="2 3">
    <name type="scientific">Brachionus plicatilis</name>
    <name type="common">Marine rotifer</name>
    <name type="synonym">Brachionus muelleri</name>
    <dbReference type="NCBI Taxonomy" id="10195"/>
    <lineage>
        <taxon>Eukaryota</taxon>
        <taxon>Metazoa</taxon>
        <taxon>Spiralia</taxon>
        <taxon>Gnathifera</taxon>
        <taxon>Rotifera</taxon>
        <taxon>Eurotatoria</taxon>
        <taxon>Monogononta</taxon>
        <taxon>Pseudotrocha</taxon>
        <taxon>Ploima</taxon>
        <taxon>Brachionidae</taxon>
        <taxon>Brachionus</taxon>
    </lineage>
</organism>
<dbReference type="Gene3D" id="1.10.340.70">
    <property type="match status" value="1"/>
</dbReference>
<reference evidence="2 3" key="1">
    <citation type="journal article" date="2018" name="Sci. Rep.">
        <title>Genomic signatures of local adaptation to the degree of environmental predictability in rotifers.</title>
        <authorList>
            <person name="Franch-Gras L."/>
            <person name="Hahn C."/>
            <person name="Garcia-Roger E.M."/>
            <person name="Carmona M.J."/>
            <person name="Serra M."/>
            <person name="Gomez A."/>
        </authorList>
    </citation>
    <scope>NUCLEOTIDE SEQUENCE [LARGE SCALE GENOMIC DNA]</scope>
    <source>
        <strain evidence="2">HYR1</strain>
    </source>
</reference>
<feature type="non-terminal residue" evidence="2">
    <location>
        <position position="178"/>
    </location>
</feature>
<evidence type="ECO:0000313" key="2">
    <source>
        <dbReference type="EMBL" id="RNA34020.1"/>
    </source>
</evidence>
<dbReference type="OrthoDB" id="425619at2759"/>
<name>A0A3M7SEQ1_BRAPC</name>
<accession>A0A3M7SEQ1</accession>
<comment type="caution">
    <text evidence="2">The sequence shown here is derived from an EMBL/GenBank/DDBJ whole genome shotgun (WGS) entry which is preliminary data.</text>
</comment>
<evidence type="ECO:0000256" key="1">
    <source>
        <dbReference type="SAM" id="MobiDB-lite"/>
    </source>
</evidence>
<evidence type="ECO:0008006" key="4">
    <source>
        <dbReference type="Google" id="ProtNLM"/>
    </source>
</evidence>
<protein>
    <recommendedName>
        <fullName evidence="4">Integrase zinc-binding domain-containing protein</fullName>
    </recommendedName>
</protein>
<dbReference type="EMBL" id="REGN01001535">
    <property type="protein sequence ID" value="RNA34020.1"/>
    <property type="molecule type" value="Genomic_DNA"/>
</dbReference>